<feature type="compositionally biased region" description="Polar residues" evidence="1">
    <location>
        <begin position="443"/>
        <end position="452"/>
    </location>
</feature>
<evidence type="ECO:0000259" key="2">
    <source>
        <dbReference type="SMART" id="SM00974"/>
    </source>
</evidence>
<keyword evidence="4" id="KW-1185">Reference proteome</keyword>
<evidence type="ECO:0000256" key="1">
    <source>
        <dbReference type="SAM" id="MobiDB-lite"/>
    </source>
</evidence>
<dbReference type="OrthoDB" id="2417614at2759"/>
<feature type="compositionally biased region" description="Basic and acidic residues" evidence="1">
    <location>
        <begin position="453"/>
        <end position="463"/>
    </location>
</feature>
<accession>A0A9P4TM58</accession>
<dbReference type="Proteomes" id="UP000801428">
    <property type="component" value="Unassembled WGS sequence"/>
</dbReference>
<name>A0A9P4TM58_CURKU</name>
<sequence length="463" mass="52325">MTSGTAPTLVLTDAMIRVQYNLAPSVDFCSTKPSNSANTVLIKEKSYVASFPIPQKSLEIGCAIANDSPATGPYIGLQATLEHIVPSDLHNKLKDYPKLCIASKVKDPSTRCTNKSRNESLKDKDTVLKAVSRCIQKGHVVTLLEKLEELVKIVSEPRIDKLRDFIINLSSASEEDASTFQAWTMALAKLSLPAPTLYNAPKPSLHGVSLKTNMIIASNNKEMPSRPNKTIASPSKPAPPLPGFVPYKSTLISNTDIIRNLKKLIAKQLTVTDLKMGFIYMFWNQGSFGMIKIGRTKDLKRRLKEWQKCKSTHFYHKPSQKGELLEVPHVQRIERLMQTELVNYRRKQPCDTCDKVHEEWFQISEAKAVEVFQKWRDWILKEPYMKNGKGEWVVKPGTLETIPELCVLESEAIQGVKNRSRSTKDRVKRPQSQRLSAMKASDTLKSFQTSHSVSRERQEVFKQ</sequence>
<comment type="caution">
    <text evidence="3">The sequence shown here is derived from an EMBL/GenBank/DDBJ whole genome shotgun (WGS) entry which is preliminary data.</text>
</comment>
<dbReference type="PANTHER" id="PTHR28094:SF1">
    <property type="entry name" value="MEIOTICALLY UP-REGULATED GENE 113 PROTEIN"/>
    <property type="match status" value="1"/>
</dbReference>
<dbReference type="Pfam" id="PF10544">
    <property type="entry name" value="T5orf172"/>
    <property type="match status" value="1"/>
</dbReference>
<dbReference type="EMBL" id="SWKU01000002">
    <property type="protein sequence ID" value="KAF3009660.1"/>
    <property type="molecule type" value="Genomic_DNA"/>
</dbReference>
<protein>
    <recommendedName>
        <fullName evidence="2">Bacteriophage T5 Orf172 DNA-binding domain-containing protein</fullName>
    </recommendedName>
</protein>
<dbReference type="PANTHER" id="PTHR28094">
    <property type="entry name" value="MEIOTICALLY UP-REGULATED GENE 113 PROTEIN"/>
    <property type="match status" value="1"/>
</dbReference>
<proteinExistence type="predicted"/>
<evidence type="ECO:0000313" key="3">
    <source>
        <dbReference type="EMBL" id="KAF3009660.1"/>
    </source>
</evidence>
<feature type="compositionally biased region" description="Basic residues" evidence="1">
    <location>
        <begin position="418"/>
        <end position="431"/>
    </location>
</feature>
<feature type="region of interest" description="Disordered" evidence="1">
    <location>
        <begin position="417"/>
        <end position="463"/>
    </location>
</feature>
<dbReference type="AlphaFoldDB" id="A0A9P4TM58"/>
<reference evidence="3" key="1">
    <citation type="submission" date="2019-04" db="EMBL/GenBank/DDBJ databases">
        <title>Sequencing of skin fungus with MAO and IRED activity.</title>
        <authorList>
            <person name="Marsaioli A.J."/>
            <person name="Bonatto J.M.C."/>
            <person name="Reis Junior O."/>
        </authorList>
    </citation>
    <scope>NUCLEOTIDE SEQUENCE</scope>
    <source>
        <strain evidence="3">30M1</strain>
    </source>
</reference>
<dbReference type="InterPro" id="IPR018306">
    <property type="entry name" value="Phage_T5_Orf172_DNA-bd"/>
</dbReference>
<organism evidence="3 4">
    <name type="scientific">Curvularia kusanoi</name>
    <name type="common">Cochliobolus kusanoi</name>
    <dbReference type="NCBI Taxonomy" id="90978"/>
    <lineage>
        <taxon>Eukaryota</taxon>
        <taxon>Fungi</taxon>
        <taxon>Dikarya</taxon>
        <taxon>Ascomycota</taxon>
        <taxon>Pezizomycotina</taxon>
        <taxon>Dothideomycetes</taxon>
        <taxon>Pleosporomycetidae</taxon>
        <taxon>Pleosporales</taxon>
        <taxon>Pleosporineae</taxon>
        <taxon>Pleosporaceae</taxon>
        <taxon>Curvularia</taxon>
    </lineage>
</organism>
<dbReference type="SMART" id="SM00974">
    <property type="entry name" value="T5orf172"/>
    <property type="match status" value="1"/>
</dbReference>
<dbReference type="InterPro" id="IPR053006">
    <property type="entry name" value="Meiosis_regulatory"/>
</dbReference>
<evidence type="ECO:0000313" key="4">
    <source>
        <dbReference type="Proteomes" id="UP000801428"/>
    </source>
</evidence>
<gene>
    <name evidence="3" type="ORF">E8E13_007968</name>
</gene>
<feature type="domain" description="Bacteriophage T5 Orf172 DNA-binding" evidence="2">
    <location>
        <begin position="285"/>
        <end position="375"/>
    </location>
</feature>